<dbReference type="Gene3D" id="1.20.120.1630">
    <property type="match status" value="1"/>
</dbReference>
<evidence type="ECO:0000313" key="6">
    <source>
        <dbReference type="EMBL" id="MEL0660333.1"/>
    </source>
</evidence>
<reference evidence="6 7" key="1">
    <citation type="submission" date="2024-02" db="EMBL/GenBank/DDBJ databases">
        <title>Bacteria isolated from the canopy kelp, Nereocystis luetkeana.</title>
        <authorList>
            <person name="Pfister C.A."/>
            <person name="Younker I.T."/>
            <person name="Light S.H."/>
        </authorList>
    </citation>
    <scope>NUCLEOTIDE SEQUENCE [LARGE SCALE GENOMIC DNA]</scope>
    <source>
        <strain evidence="6 7">TI.2.07</strain>
    </source>
</reference>
<sequence>MQRMMKYPPLVTLLFMLMIYLMSLLIPFFNVGSLVLNGFSGFVLCASVLVILSSGWKFKKAKTTVDPTTPEKTTSLVTSGIYRYSRNPMYLGLLGILIAEVLLLGNLLSLVLLPLYIMTMNKRFIKPEEVALEILFAPSFIDYKQKVRRWL</sequence>
<keyword evidence="6" id="KW-0489">Methyltransferase</keyword>
<keyword evidence="4 5" id="KW-0472">Membrane</keyword>
<comment type="caution">
    <text evidence="6">The sequence shown here is derived from an EMBL/GenBank/DDBJ whole genome shotgun (WGS) entry which is preliminary data.</text>
</comment>
<evidence type="ECO:0000256" key="4">
    <source>
        <dbReference type="ARBA" id="ARBA00023136"/>
    </source>
</evidence>
<keyword evidence="3 5" id="KW-1133">Transmembrane helix</keyword>
<evidence type="ECO:0000256" key="3">
    <source>
        <dbReference type="ARBA" id="ARBA00022989"/>
    </source>
</evidence>
<evidence type="ECO:0000256" key="5">
    <source>
        <dbReference type="SAM" id="Phobius"/>
    </source>
</evidence>
<comment type="subcellular location">
    <subcellularLocation>
        <location evidence="1">Endomembrane system</location>
        <topology evidence="1">Multi-pass membrane protein</topology>
    </subcellularLocation>
</comment>
<evidence type="ECO:0000256" key="1">
    <source>
        <dbReference type="ARBA" id="ARBA00004127"/>
    </source>
</evidence>
<dbReference type="EC" id="2.1.1.100" evidence="6"/>
<dbReference type="PANTHER" id="PTHR12714">
    <property type="entry name" value="PROTEIN-S ISOPRENYLCYSTEINE O-METHYLTRANSFERASE"/>
    <property type="match status" value="1"/>
</dbReference>
<dbReference type="GO" id="GO:0032259">
    <property type="term" value="P:methylation"/>
    <property type="evidence" value="ECO:0007669"/>
    <property type="project" value="UniProtKB-KW"/>
</dbReference>
<dbReference type="Proteomes" id="UP001366060">
    <property type="component" value="Unassembled WGS sequence"/>
</dbReference>
<dbReference type="Pfam" id="PF04191">
    <property type="entry name" value="PEMT"/>
    <property type="match status" value="1"/>
</dbReference>
<dbReference type="RefSeq" id="WP_341628795.1">
    <property type="nucleotide sequence ID" value="NZ_JBAKBA010000039.1"/>
</dbReference>
<accession>A0ABU9HEJ7</accession>
<proteinExistence type="predicted"/>
<feature type="transmembrane region" description="Helical" evidence="5">
    <location>
        <begin position="34"/>
        <end position="52"/>
    </location>
</feature>
<dbReference type="PANTHER" id="PTHR12714:SF24">
    <property type="entry name" value="SLR1182 PROTEIN"/>
    <property type="match status" value="1"/>
</dbReference>
<name>A0ABU9HEJ7_9GAMM</name>
<gene>
    <name evidence="6" type="ORF">V6255_14435</name>
</gene>
<keyword evidence="7" id="KW-1185">Reference proteome</keyword>
<feature type="transmembrane region" description="Helical" evidence="5">
    <location>
        <begin position="7"/>
        <end position="28"/>
    </location>
</feature>
<dbReference type="EC" id="2.1.1.334" evidence="6"/>
<dbReference type="GO" id="GO:0004671">
    <property type="term" value="F:protein C-terminal S-isoprenylcysteine carboxyl O-methyltransferase activity"/>
    <property type="evidence" value="ECO:0007669"/>
    <property type="project" value="UniProtKB-EC"/>
</dbReference>
<keyword evidence="6" id="KW-0808">Transferase</keyword>
<evidence type="ECO:0000256" key="2">
    <source>
        <dbReference type="ARBA" id="ARBA00022692"/>
    </source>
</evidence>
<organism evidence="6 7">
    <name type="scientific">Psychromonas arctica</name>
    <dbReference type="NCBI Taxonomy" id="168275"/>
    <lineage>
        <taxon>Bacteria</taxon>
        <taxon>Pseudomonadati</taxon>
        <taxon>Pseudomonadota</taxon>
        <taxon>Gammaproteobacteria</taxon>
        <taxon>Alteromonadales</taxon>
        <taxon>Psychromonadaceae</taxon>
        <taxon>Psychromonas</taxon>
    </lineage>
</organism>
<keyword evidence="2 5" id="KW-0812">Transmembrane</keyword>
<dbReference type="EMBL" id="JBAKBA010000039">
    <property type="protein sequence ID" value="MEL0660333.1"/>
    <property type="molecule type" value="Genomic_DNA"/>
</dbReference>
<evidence type="ECO:0000313" key="7">
    <source>
        <dbReference type="Proteomes" id="UP001366060"/>
    </source>
</evidence>
<dbReference type="InterPro" id="IPR007318">
    <property type="entry name" value="Phopholipid_MeTrfase"/>
</dbReference>
<feature type="transmembrane region" description="Helical" evidence="5">
    <location>
        <begin position="90"/>
        <end position="117"/>
    </location>
</feature>
<protein>
    <submittedName>
        <fullName evidence="6">Isoprenylcysteine carboxylmethyltransferase family protein</fullName>
        <ecNumber evidence="6">2.1.1.100</ecNumber>
        <ecNumber evidence="6">2.1.1.334</ecNumber>
    </submittedName>
</protein>